<reference evidence="2" key="2">
    <citation type="submission" date="2021-02" db="EMBL/GenBank/DDBJ databases">
        <authorList>
            <person name="Kimball J.A."/>
            <person name="Haas M.W."/>
            <person name="Macchietto M."/>
            <person name="Kono T."/>
            <person name="Duquette J."/>
            <person name="Shao M."/>
        </authorList>
    </citation>
    <scope>NUCLEOTIDE SEQUENCE</scope>
    <source>
        <tissue evidence="2">Fresh leaf tissue</tissue>
    </source>
</reference>
<evidence type="ECO:0000259" key="1">
    <source>
        <dbReference type="Pfam" id="PF23310"/>
    </source>
</evidence>
<reference evidence="2" key="1">
    <citation type="journal article" date="2021" name="bioRxiv">
        <title>Whole Genome Assembly and Annotation of Northern Wild Rice, Zizania palustris L., Supports a Whole Genome Duplication in the Zizania Genus.</title>
        <authorList>
            <person name="Haas M."/>
            <person name="Kono T."/>
            <person name="Macchietto M."/>
            <person name="Millas R."/>
            <person name="McGilp L."/>
            <person name="Shao M."/>
            <person name="Duquette J."/>
            <person name="Hirsch C.N."/>
            <person name="Kimball J."/>
        </authorList>
    </citation>
    <scope>NUCLEOTIDE SEQUENCE</scope>
    <source>
        <tissue evidence="2">Fresh leaf tissue</tissue>
    </source>
</reference>
<protein>
    <recommendedName>
        <fullName evidence="1">At2g35280-like TPR domain-containing protein</fullName>
    </recommendedName>
</protein>
<accession>A0A8J5RHV1</accession>
<dbReference type="OrthoDB" id="681586at2759"/>
<name>A0A8J5RHV1_ZIZPA</name>
<organism evidence="2 3">
    <name type="scientific">Zizania palustris</name>
    <name type="common">Northern wild rice</name>
    <dbReference type="NCBI Taxonomy" id="103762"/>
    <lineage>
        <taxon>Eukaryota</taxon>
        <taxon>Viridiplantae</taxon>
        <taxon>Streptophyta</taxon>
        <taxon>Embryophyta</taxon>
        <taxon>Tracheophyta</taxon>
        <taxon>Spermatophyta</taxon>
        <taxon>Magnoliopsida</taxon>
        <taxon>Liliopsida</taxon>
        <taxon>Poales</taxon>
        <taxon>Poaceae</taxon>
        <taxon>BOP clade</taxon>
        <taxon>Oryzoideae</taxon>
        <taxon>Oryzeae</taxon>
        <taxon>Zizaniinae</taxon>
        <taxon>Zizania</taxon>
    </lineage>
</organism>
<dbReference type="InterPro" id="IPR057136">
    <property type="entry name" value="At2g35280_TPR_dom"/>
</dbReference>
<comment type="caution">
    <text evidence="2">The sequence shown here is derived from an EMBL/GenBank/DDBJ whole genome shotgun (WGS) entry which is preliminary data.</text>
</comment>
<dbReference type="PANTHER" id="PTHR33784:SF10">
    <property type="entry name" value="F-BOX PROTEIN"/>
    <property type="match status" value="1"/>
</dbReference>
<feature type="domain" description="At2g35280-like TPR" evidence="1">
    <location>
        <begin position="88"/>
        <end position="168"/>
    </location>
</feature>
<dbReference type="AlphaFoldDB" id="A0A8J5RHV1"/>
<dbReference type="Pfam" id="PF23310">
    <property type="entry name" value="TPR_27"/>
    <property type="match status" value="1"/>
</dbReference>
<dbReference type="EMBL" id="JAAALK010000290">
    <property type="protein sequence ID" value="KAG8046109.1"/>
    <property type="molecule type" value="Genomic_DNA"/>
</dbReference>
<proteinExistence type="predicted"/>
<evidence type="ECO:0000313" key="3">
    <source>
        <dbReference type="Proteomes" id="UP000729402"/>
    </source>
</evidence>
<gene>
    <name evidence="2" type="ORF">GUJ93_ZPchr0008g13670</name>
</gene>
<dbReference type="Proteomes" id="UP000729402">
    <property type="component" value="Unassembled WGS sequence"/>
</dbReference>
<sequence length="258" mass="28174">MAARAKETARKRRRSPSPVPVTCTDLELSYDCTVLVAGAVAATSTQPIADLQSLRASCKAMHMATNERFVKRRVPLERLDTMRWLENERYLAAVKNLAAAGNPDACYVVGVTCVFARQDMEQGLLCLRQAAAAGHKVAMYVLGLLLYASGAAARGAGKEYVRQVEGDASASAGATPTTNKECRRCRHISVDTVNEVTWKVTGQRRGQVAPPLPEDNHRCTASSVCGKEGWDGYGVFCSEGCRIRHEYSVFFAKVNYLH</sequence>
<evidence type="ECO:0000313" key="2">
    <source>
        <dbReference type="EMBL" id="KAG8046109.1"/>
    </source>
</evidence>
<dbReference type="PANTHER" id="PTHR33784">
    <property type="entry name" value="OS05G0482100 PROTEIN"/>
    <property type="match status" value="1"/>
</dbReference>
<keyword evidence="3" id="KW-1185">Reference proteome</keyword>
<dbReference type="InterPro" id="IPR040338">
    <property type="entry name" value="At1g67623-like"/>
</dbReference>